<accession>A0ABV7YC78</accession>
<organism evidence="2 3">
    <name type="scientific">Tenggerimyces flavus</name>
    <dbReference type="NCBI Taxonomy" id="1708749"/>
    <lineage>
        <taxon>Bacteria</taxon>
        <taxon>Bacillati</taxon>
        <taxon>Actinomycetota</taxon>
        <taxon>Actinomycetes</taxon>
        <taxon>Propionibacteriales</taxon>
        <taxon>Nocardioidaceae</taxon>
        <taxon>Tenggerimyces</taxon>
    </lineage>
</organism>
<gene>
    <name evidence="2" type="ORF">ACFOUW_18590</name>
</gene>
<reference evidence="3" key="1">
    <citation type="journal article" date="2019" name="Int. J. Syst. Evol. Microbiol.">
        <title>The Global Catalogue of Microorganisms (GCM) 10K type strain sequencing project: providing services to taxonomists for standard genome sequencing and annotation.</title>
        <authorList>
            <consortium name="The Broad Institute Genomics Platform"/>
            <consortium name="The Broad Institute Genome Sequencing Center for Infectious Disease"/>
            <person name="Wu L."/>
            <person name="Ma J."/>
        </authorList>
    </citation>
    <scope>NUCLEOTIDE SEQUENCE [LARGE SCALE GENOMIC DNA]</scope>
    <source>
        <strain evidence="3">CGMCC 4.7241</strain>
    </source>
</reference>
<feature type="transmembrane region" description="Helical" evidence="1">
    <location>
        <begin position="69"/>
        <end position="102"/>
    </location>
</feature>
<feature type="transmembrane region" description="Helical" evidence="1">
    <location>
        <begin position="38"/>
        <end position="57"/>
    </location>
</feature>
<dbReference type="Pfam" id="PF05437">
    <property type="entry name" value="AzlD"/>
    <property type="match status" value="1"/>
</dbReference>
<feature type="transmembrane region" description="Helical" evidence="1">
    <location>
        <begin position="6"/>
        <end position="26"/>
    </location>
</feature>
<sequence>MNATWITIILLAVGTFLIKAAGPLVLGERELPERLRSLIALLVPALLAALIVTEVFAGDDRQLHLDFRLVGLGVAALALFLRLPMIAVILLAAGATALARLLF</sequence>
<evidence type="ECO:0000313" key="2">
    <source>
        <dbReference type="EMBL" id="MFC3762856.1"/>
    </source>
</evidence>
<comment type="caution">
    <text evidence="2">The sequence shown here is derived from an EMBL/GenBank/DDBJ whole genome shotgun (WGS) entry which is preliminary data.</text>
</comment>
<evidence type="ECO:0000313" key="3">
    <source>
        <dbReference type="Proteomes" id="UP001595699"/>
    </source>
</evidence>
<protein>
    <submittedName>
        <fullName evidence="2">AzlD domain-containing protein</fullName>
    </submittedName>
</protein>
<dbReference type="InterPro" id="IPR008407">
    <property type="entry name" value="Brnchd-chn_aa_trnsp_AzlD"/>
</dbReference>
<dbReference type="EMBL" id="JBHRZH010000016">
    <property type="protein sequence ID" value="MFC3762856.1"/>
    <property type="molecule type" value="Genomic_DNA"/>
</dbReference>
<keyword evidence="3" id="KW-1185">Reference proteome</keyword>
<proteinExistence type="predicted"/>
<keyword evidence="1" id="KW-1133">Transmembrane helix</keyword>
<evidence type="ECO:0000256" key="1">
    <source>
        <dbReference type="SAM" id="Phobius"/>
    </source>
</evidence>
<keyword evidence="1" id="KW-0472">Membrane</keyword>
<name>A0ABV7YC78_9ACTN</name>
<keyword evidence="1" id="KW-0812">Transmembrane</keyword>
<dbReference type="RefSeq" id="WP_205113710.1">
    <property type="nucleotide sequence ID" value="NZ_JAFBCM010000001.1"/>
</dbReference>
<dbReference type="Proteomes" id="UP001595699">
    <property type="component" value="Unassembled WGS sequence"/>
</dbReference>